<dbReference type="EMBL" id="CP017962">
    <property type="protein sequence ID" value="APC47365.1"/>
    <property type="molecule type" value="Genomic_DNA"/>
</dbReference>
<dbReference type="InterPro" id="IPR023227">
    <property type="entry name" value="SAM_OH_AdoTrfase_C_sf"/>
</dbReference>
<dbReference type="GO" id="GO:0000428">
    <property type="term" value="C:DNA-directed RNA polymerase complex"/>
    <property type="evidence" value="ECO:0007669"/>
    <property type="project" value="UniProtKB-KW"/>
</dbReference>
<dbReference type="Gene3D" id="3.40.50.10790">
    <property type="entry name" value="S-adenosyl-l-methionine hydroxide adenosyltransferase, N-terminal"/>
    <property type="match status" value="1"/>
</dbReference>
<evidence type="ECO:0000259" key="4">
    <source>
        <dbReference type="Pfam" id="PF20257"/>
    </source>
</evidence>
<evidence type="ECO:0000259" key="3">
    <source>
        <dbReference type="Pfam" id="PF01887"/>
    </source>
</evidence>
<gene>
    <name evidence="5" type="ORF">BME96_03920</name>
</gene>
<dbReference type="InterPro" id="IPR046469">
    <property type="entry name" value="SAM_HAT_N"/>
</dbReference>
<dbReference type="Pfam" id="PF20257">
    <property type="entry name" value="SAM_HAT_C"/>
    <property type="match status" value="1"/>
</dbReference>
<dbReference type="Pfam" id="PF01887">
    <property type="entry name" value="SAM_HAT_N"/>
    <property type="match status" value="1"/>
</dbReference>
<dbReference type="KEGG" id="vhl:BME96_03920"/>
<evidence type="ECO:0000313" key="6">
    <source>
        <dbReference type="Proteomes" id="UP000182945"/>
    </source>
</evidence>
<dbReference type="PANTHER" id="PTHR35092">
    <property type="entry name" value="CHLORINASE MJ1651"/>
    <property type="match status" value="1"/>
</dbReference>
<evidence type="ECO:0000256" key="2">
    <source>
        <dbReference type="ARBA" id="ARBA00024035"/>
    </source>
</evidence>
<dbReference type="RefSeq" id="WP_071648333.1">
    <property type="nucleotide sequence ID" value="NZ_CP017962.1"/>
</dbReference>
<organism evidence="5 6">
    <name type="scientific">Virgibacillus halodenitrificans</name>
    <name type="common">Bacillus halodenitrificans</name>
    <dbReference type="NCBI Taxonomy" id="1482"/>
    <lineage>
        <taxon>Bacteria</taxon>
        <taxon>Bacillati</taxon>
        <taxon>Bacillota</taxon>
        <taxon>Bacilli</taxon>
        <taxon>Bacillales</taxon>
        <taxon>Bacillaceae</taxon>
        <taxon>Virgibacillus</taxon>
    </lineage>
</organism>
<dbReference type="SUPFAM" id="SSF101852">
    <property type="entry name" value="Bacterial fluorinating enzyme, C-terminal domain"/>
    <property type="match status" value="1"/>
</dbReference>
<keyword evidence="5" id="KW-0804">Transcription</keyword>
<dbReference type="SUPFAM" id="SSF102522">
    <property type="entry name" value="Bacterial fluorinating enzyme, N-terminal domain"/>
    <property type="match status" value="1"/>
</dbReference>
<accession>A0AAC9NK21</accession>
<sequence length="286" mass="32068">MNNSLVLQTDFGLSDGAVSAMYGVAISVQPDLSIFDLTHDIPQFNIWEASYRLYQTISYWPEGTVFVSVVDPGVGTERLSVVARTKSNHYIVTPDNGTLTHIDHHIGIVEARVIDEEVNRLPKSGESYTFHGRDVYVYTGARLASAKIPYENVGPMVKVDELVRLSIHDAIMENQQINGTIDILDVRFGNLWTNIHKELLRDTGIQYGDQLEVTITHNGNQVYRNNMSFGRSFADSRLGEPLVYVNSVDNLAIALNQGSFAQAYNIRTGSNWKIHLTYSQQEEGEK</sequence>
<protein>
    <submittedName>
        <fullName evidence="5">DNA-directed RNA polymerase subunit delta</fullName>
    </submittedName>
</protein>
<evidence type="ECO:0000313" key="5">
    <source>
        <dbReference type="EMBL" id="APC47365.1"/>
    </source>
</evidence>
<feature type="domain" description="S-adenosyl-l-methionine hydroxide adenosyltransferase N-terminal" evidence="3">
    <location>
        <begin position="5"/>
        <end position="153"/>
    </location>
</feature>
<name>A0AAC9NK21_VIRHA</name>
<keyword evidence="5" id="KW-0240">DNA-directed RNA polymerase</keyword>
<dbReference type="InterPro" id="IPR002747">
    <property type="entry name" value="SAM_OH_AdoTrfase"/>
</dbReference>
<dbReference type="InterPro" id="IPR046470">
    <property type="entry name" value="SAM_HAT_C"/>
</dbReference>
<dbReference type="PANTHER" id="PTHR35092:SF1">
    <property type="entry name" value="CHLORINASE MJ1651"/>
    <property type="match status" value="1"/>
</dbReference>
<feature type="domain" description="S-adenosyl-l-methionine hydroxide adenosyltransferase C-terminal" evidence="4">
    <location>
        <begin position="179"/>
        <end position="272"/>
    </location>
</feature>
<dbReference type="AlphaFoldDB" id="A0AAC9NK21"/>
<dbReference type="Gene3D" id="2.40.30.90">
    <property type="entry name" value="Bacterial fluorinating enzyme like"/>
    <property type="match status" value="1"/>
</dbReference>
<keyword evidence="1" id="KW-0949">S-adenosyl-L-methionine</keyword>
<dbReference type="InterPro" id="IPR023228">
    <property type="entry name" value="SAM_OH_AdoTrfase_N_sf"/>
</dbReference>
<dbReference type="GeneID" id="71513531"/>
<reference evidence="5 6" key="1">
    <citation type="submission" date="2016-11" db="EMBL/GenBank/DDBJ databases">
        <title>Complete genome sequencing of Virgibacillus halodenitrificans PDB-F2.</title>
        <authorList>
            <person name="Sun Z."/>
            <person name="Zhou Y."/>
            <person name="Li H."/>
        </authorList>
    </citation>
    <scope>NUCLEOTIDE SEQUENCE [LARGE SCALE GENOMIC DNA]</scope>
    <source>
        <strain evidence="5 6">PDB-F2</strain>
    </source>
</reference>
<comment type="similarity">
    <text evidence="2">Belongs to the SAM hydrolase / SAM-dependent halogenase family.</text>
</comment>
<dbReference type="Proteomes" id="UP000182945">
    <property type="component" value="Chromosome"/>
</dbReference>
<dbReference type="PIRSF" id="PIRSF006779">
    <property type="entry name" value="UCP006779"/>
    <property type="match status" value="1"/>
</dbReference>
<evidence type="ECO:0000256" key="1">
    <source>
        <dbReference type="ARBA" id="ARBA00022691"/>
    </source>
</evidence>
<proteinExistence type="inferred from homology"/>